<evidence type="ECO:0008006" key="4">
    <source>
        <dbReference type="Google" id="ProtNLM"/>
    </source>
</evidence>
<evidence type="ECO:0000256" key="1">
    <source>
        <dbReference type="SAM" id="Phobius"/>
    </source>
</evidence>
<keyword evidence="3" id="KW-1185">Reference proteome</keyword>
<feature type="transmembrane region" description="Helical" evidence="1">
    <location>
        <begin position="93"/>
        <end position="116"/>
    </location>
</feature>
<name>A0A6M1SYY4_9BACT</name>
<sequence length="147" mass="15850">MPQKHHAMTTDKSRSISFYILTALMLFQGLSGIYGGSALVLDPSGEMLGLPISLLEGTPFESYLIPGVILLLVLGLFPLVVAYGLAWGTSWAWTGAVLVSIALIIWIGVEIVLIGYQSEPPLQLFYGSLGIALLILTLLPSNQYDLN</sequence>
<keyword evidence="1" id="KW-0812">Transmembrane</keyword>
<feature type="transmembrane region" description="Helical" evidence="1">
    <location>
        <begin position="63"/>
        <end position="86"/>
    </location>
</feature>
<organism evidence="2 3">
    <name type="scientific">Halalkalibaculum roseum</name>
    <dbReference type="NCBI Taxonomy" id="2709311"/>
    <lineage>
        <taxon>Bacteria</taxon>
        <taxon>Pseudomonadati</taxon>
        <taxon>Balneolota</taxon>
        <taxon>Balneolia</taxon>
        <taxon>Balneolales</taxon>
        <taxon>Balneolaceae</taxon>
        <taxon>Halalkalibaculum</taxon>
    </lineage>
</organism>
<protein>
    <recommendedName>
        <fullName evidence="4">DoxX family protein</fullName>
    </recommendedName>
</protein>
<comment type="caution">
    <text evidence="2">The sequence shown here is derived from an EMBL/GenBank/DDBJ whole genome shotgun (WGS) entry which is preliminary data.</text>
</comment>
<keyword evidence="1" id="KW-1133">Transmembrane helix</keyword>
<feature type="transmembrane region" description="Helical" evidence="1">
    <location>
        <begin position="122"/>
        <end position="139"/>
    </location>
</feature>
<dbReference type="AlphaFoldDB" id="A0A6M1SYY4"/>
<dbReference type="Proteomes" id="UP000473278">
    <property type="component" value="Unassembled WGS sequence"/>
</dbReference>
<keyword evidence="1" id="KW-0472">Membrane</keyword>
<accession>A0A6M1SYY4</accession>
<proteinExistence type="predicted"/>
<gene>
    <name evidence="2" type="ORF">G3570_00355</name>
</gene>
<feature type="transmembrane region" description="Helical" evidence="1">
    <location>
        <begin position="16"/>
        <end position="41"/>
    </location>
</feature>
<dbReference type="EMBL" id="JAALLT010000001">
    <property type="protein sequence ID" value="NGP75065.1"/>
    <property type="molecule type" value="Genomic_DNA"/>
</dbReference>
<evidence type="ECO:0000313" key="3">
    <source>
        <dbReference type="Proteomes" id="UP000473278"/>
    </source>
</evidence>
<reference evidence="2 3" key="1">
    <citation type="submission" date="2020-02" db="EMBL/GenBank/DDBJ databases">
        <title>Balneolaceae bacterium YR4-1, complete genome.</title>
        <authorList>
            <person name="Li Y."/>
            <person name="Wu S."/>
        </authorList>
    </citation>
    <scope>NUCLEOTIDE SEQUENCE [LARGE SCALE GENOMIC DNA]</scope>
    <source>
        <strain evidence="2 3">YR4-1</strain>
    </source>
</reference>
<evidence type="ECO:0000313" key="2">
    <source>
        <dbReference type="EMBL" id="NGP75065.1"/>
    </source>
</evidence>